<accession>D4XKQ7</accession>
<comment type="caution">
    <text evidence="3">The sequence shown here is derived from an EMBL/GenBank/DDBJ whole genome shotgun (WGS) entry which is preliminary data.</text>
</comment>
<dbReference type="Proteomes" id="UP000003085">
    <property type="component" value="Unassembled WGS sequence"/>
</dbReference>
<evidence type="ECO:0000256" key="2">
    <source>
        <dbReference type="SAM" id="Coils"/>
    </source>
</evidence>
<dbReference type="GO" id="GO:0006313">
    <property type="term" value="P:DNA transposition"/>
    <property type="evidence" value="ECO:0007669"/>
    <property type="project" value="InterPro"/>
</dbReference>
<dbReference type="Pfam" id="PF01527">
    <property type="entry name" value="HTH_Tnp_1"/>
    <property type="match status" value="1"/>
</dbReference>
<evidence type="ECO:0000313" key="4">
    <source>
        <dbReference type="Proteomes" id="UP000003085"/>
    </source>
</evidence>
<dbReference type="Gene3D" id="1.10.10.60">
    <property type="entry name" value="Homeodomain-like"/>
    <property type="match status" value="1"/>
</dbReference>
<evidence type="ECO:0000256" key="1">
    <source>
        <dbReference type="ARBA" id="ARBA00009964"/>
    </source>
</evidence>
<dbReference type="PANTHER" id="PTHR33215">
    <property type="entry name" value="PROTEIN DISTAL ANTENNA"/>
    <property type="match status" value="1"/>
</dbReference>
<feature type="coiled-coil region" evidence="2">
    <location>
        <begin position="56"/>
        <end position="83"/>
    </location>
</feature>
<proteinExistence type="inferred from homology"/>
<dbReference type="EMBL" id="ADMT01000072">
    <property type="protein sequence ID" value="EFF84243.1"/>
    <property type="molecule type" value="Genomic_DNA"/>
</dbReference>
<dbReference type="InterPro" id="IPR009057">
    <property type="entry name" value="Homeodomain-like_sf"/>
</dbReference>
<dbReference type="HOGENOM" id="CLU_027402_33_2_6"/>
<dbReference type="GO" id="GO:0003677">
    <property type="term" value="F:DNA binding"/>
    <property type="evidence" value="ECO:0007669"/>
    <property type="project" value="InterPro"/>
</dbReference>
<dbReference type="SUPFAM" id="SSF46689">
    <property type="entry name" value="Homeodomain-like"/>
    <property type="match status" value="1"/>
</dbReference>
<organism evidence="3 4">
    <name type="scientific">Acinetobacter haemolyticus ATCC 19194</name>
    <dbReference type="NCBI Taxonomy" id="707232"/>
    <lineage>
        <taxon>Bacteria</taxon>
        <taxon>Pseudomonadati</taxon>
        <taxon>Pseudomonadota</taxon>
        <taxon>Gammaproteobacteria</taxon>
        <taxon>Moraxellales</taxon>
        <taxon>Moraxellaceae</taxon>
        <taxon>Acinetobacter</taxon>
    </lineage>
</organism>
<dbReference type="GO" id="GO:0004803">
    <property type="term" value="F:transposase activity"/>
    <property type="evidence" value="ECO:0007669"/>
    <property type="project" value="InterPro"/>
</dbReference>
<keyword evidence="2" id="KW-0175">Coiled coil</keyword>
<comment type="similarity">
    <text evidence="1">Belongs to the transposase 8 family.</text>
</comment>
<dbReference type="InterPro" id="IPR002514">
    <property type="entry name" value="Transposase_8"/>
</dbReference>
<name>D4XKQ7_ACIHA</name>
<dbReference type="AlphaFoldDB" id="D4XKQ7"/>
<reference evidence="4" key="1">
    <citation type="submission" date="2010-03" db="EMBL/GenBank/DDBJ databases">
        <title>Complete sequence of Mobiluncus curtisii ATCC 43063.</title>
        <authorList>
            <person name="Muzny D."/>
            <person name="Qin X."/>
            <person name="Deng J."/>
            <person name="Jiang H."/>
            <person name="Liu Y."/>
            <person name="Qu J."/>
            <person name="Song X.-Z."/>
            <person name="Zhang L."/>
            <person name="Thornton R."/>
            <person name="Coyle M."/>
            <person name="Francisco L."/>
            <person name="Jackson L."/>
            <person name="Javaid M."/>
            <person name="Korchina V."/>
            <person name="Kovar C."/>
            <person name="Mata R."/>
            <person name="Mathew T."/>
            <person name="Ngo R."/>
            <person name="Nguyen L."/>
            <person name="Nguyen N."/>
            <person name="Okwuonu G."/>
            <person name="Ongeri F."/>
            <person name="Pham C."/>
            <person name="Simmons D."/>
            <person name="Wilczek-Boney K."/>
            <person name="Hale W."/>
            <person name="Jakkamsetti A."/>
            <person name="Pham P."/>
            <person name="Ruth R."/>
            <person name="San Lucas F."/>
            <person name="Warren J."/>
            <person name="Zhang J."/>
            <person name="Zhao Z."/>
            <person name="Zhou C."/>
            <person name="Zhu D."/>
            <person name="Lee S."/>
            <person name="Bess C."/>
            <person name="Blankenburg K."/>
            <person name="Forbes L."/>
            <person name="Fu Q."/>
            <person name="Gubbala S."/>
            <person name="Hirani K."/>
            <person name="Jayaseelan J.C."/>
            <person name="Lara F."/>
            <person name="Munidasa M."/>
            <person name="Palculict T."/>
            <person name="Patil S."/>
            <person name="Pu L.-L."/>
            <person name="Saada N."/>
            <person name="Tang L."/>
            <person name="Weissenberger G."/>
            <person name="Zhu Y."/>
            <person name="Hemphill L."/>
            <person name="Shang Y."/>
            <person name="Youmans B."/>
            <person name="Ayvaz T."/>
            <person name="Ross M."/>
            <person name="Santibanez J."/>
            <person name="Aqrawi P."/>
            <person name="Gross S."/>
            <person name="Joshi V."/>
            <person name="Fowler G."/>
            <person name="Nazareth L."/>
            <person name="Reid J."/>
            <person name="Worley K."/>
            <person name="Petrosino J."/>
            <person name="Highlander S."/>
            <person name="Gibbs R."/>
            <person name="Gibbs R."/>
        </authorList>
    </citation>
    <scope>NUCLEOTIDE SEQUENCE [LARGE SCALE GENOMIC DNA]</scope>
    <source>
        <strain evidence="4">ATCC 19194</strain>
    </source>
</reference>
<dbReference type="InterPro" id="IPR051839">
    <property type="entry name" value="RD_transcriptional_regulator"/>
</dbReference>
<protein>
    <submittedName>
        <fullName evidence="3">IS1236 transposase</fullName>
    </submittedName>
</protein>
<dbReference type="PANTHER" id="PTHR33215:SF12">
    <property type="entry name" value="TRANSPOSASE INSN FOR INSERTION SEQUENCE ELEMENT IS911A-RELATED"/>
    <property type="match status" value="1"/>
</dbReference>
<evidence type="ECO:0000313" key="3">
    <source>
        <dbReference type="EMBL" id="EFF84243.1"/>
    </source>
</evidence>
<gene>
    <name evidence="3" type="ORF">HMP0015_0299</name>
</gene>
<sequence>MAKRFSPEFKQQAIEYALANSHEPLAAIARKLGVGYSTLDKWVRETNLAGTSKRQLTPEQQRIVELEKENRQLKEANDILKKAHVYFLTADQTKKSTR</sequence>